<evidence type="ECO:0000313" key="1">
    <source>
        <dbReference type="EMBL" id="KAG6945074.1"/>
    </source>
</evidence>
<accession>A0A8J5M1U5</accession>
<reference evidence="1" key="1">
    <citation type="submission" date="2021-01" db="EMBL/GenBank/DDBJ databases">
        <title>Phytophthora aleatoria, a newly-described species from Pinus radiata is distinct from Phytophthora cactorum isolates based on comparative genomics.</title>
        <authorList>
            <person name="Mcdougal R."/>
            <person name="Panda P."/>
            <person name="Williams N."/>
            <person name="Studholme D.J."/>
        </authorList>
    </citation>
    <scope>NUCLEOTIDE SEQUENCE</scope>
    <source>
        <strain evidence="1">NZFS 4037</strain>
    </source>
</reference>
<keyword evidence="2" id="KW-1185">Reference proteome</keyword>
<dbReference type="Proteomes" id="UP000709295">
    <property type="component" value="Unassembled WGS sequence"/>
</dbReference>
<proteinExistence type="predicted"/>
<protein>
    <submittedName>
        <fullName evidence="1">Uncharacterized protein</fullName>
    </submittedName>
</protein>
<gene>
    <name evidence="1" type="ORF">JG688_00016753</name>
</gene>
<dbReference type="EMBL" id="JAENGY010002197">
    <property type="protein sequence ID" value="KAG6945074.1"/>
    <property type="molecule type" value="Genomic_DNA"/>
</dbReference>
<comment type="caution">
    <text evidence="1">The sequence shown here is derived from an EMBL/GenBank/DDBJ whole genome shotgun (WGS) entry which is preliminary data.</text>
</comment>
<sequence length="86" mass="9962">MLAQEEIDSMNLQHGYCLESTAKHRTPKTNCFRRLIAKQSAGVALTRRTAQAYSLDEEDVFLDRIFLTKSKIAREGLRRKTKMPLY</sequence>
<evidence type="ECO:0000313" key="2">
    <source>
        <dbReference type="Proteomes" id="UP000709295"/>
    </source>
</evidence>
<dbReference type="AlphaFoldDB" id="A0A8J5M1U5"/>
<name>A0A8J5M1U5_9STRA</name>
<organism evidence="1 2">
    <name type="scientific">Phytophthora aleatoria</name>
    <dbReference type="NCBI Taxonomy" id="2496075"/>
    <lineage>
        <taxon>Eukaryota</taxon>
        <taxon>Sar</taxon>
        <taxon>Stramenopiles</taxon>
        <taxon>Oomycota</taxon>
        <taxon>Peronosporomycetes</taxon>
        <taxon>Peronosporales</taxon>
        <taxon>Peronosporaceae</taxon>
        <taxon>Phytophthora</taxon>
    </lineage>
</organism>